<dbReference type="Pfam" id="PF10078">
    <property type="entry name" value="DUF2316"/>
    <property type="match status" value="1"/>
</dbReference>
<name>A0A0F4HCN1_LIMFE</name>
<dbReference type="Proteomes" id="UP000094714">
    <property type="component" value="Chromosome"/>
</dbReference>
<evidence type="ECO:0000313" key="3">
    <source>
        <dbReference type="EMBL" id="PNV58007.1"/>
    </source>
</evidence>
<organism evidence="1 4">
    <name type="scientific">Limosilactobacillus fermentum</name>
    <name type="common">Lactobacillus fermentum</name>
    <dbReference type="NCBI Taxonomy" id="1613"/>
    <lineage>
        <taxon>Bacteria</taxon>
        <taxon>Bacillati</taxon>
        <taxon>Bacillota</taxon>
        <taxon>Bacilli</taxon>
        <taxon>Lactobacillales</taxon>
        <taxon>Lactobacillaceae</taxon>
        <taxon>Limosilactobacillus</taxon>
    </lineage>
</organism>
<dbReference type="EMBL" id="CP019030">
    <property type="protein sequence ID" value="APU46801.1"/>
    <property type="molecule type" value="Genomic_DNA"/>
</dbReference>
<reference evidence="3 6" key="3">
    <citation type="submission" date="2018-01" db="EMBL/GenBank/DDBJ databases">
        <title>Draft genome sequence of the feruloyl esterase-producing strain Lactobacillus fermentum CRL 1446, isolated from artisanal goat milk cheese.</title>
        <authorList>
            <person name="Abeijon Mukdsi M.C."/>
            <person name="Saavedra L."/>
            <person name="Gauffin Cano M.P."/>
            <person name="Hebert E.M."/>
            <person name="Medina R.B."/>
        </authorList>
    </citation>
    <scope>NUCLEOTIDE SEQUENCE [LARGE SCALE GENOMIC DNA]</scope>
    <source>
        <strain evidence="3 6">CRL 1446</strain>
    </source>
</reference>
<dbReference type="PATRIC" id="fig|1613.112.peg.1901"/>
<evidence type="ECO:0000313" key="5">
    <source>
        <dbReference type="Proteomes" id="UP000185427"/>
    </source>
</evidence>
<sequence length="60" mass="6768">MLTRAEIKATKEELQANYRRLNQPEATVLADLEMNAERLDAVLNMESTQTLATFGRSVIT</sequence>
<dbReference type="AlphaFoldDB" id="A0A0F4HCN1"/>
<dbReference type="OrthoDB" id="3233189at2"/>
<gene>
    <name evidence="2" type="ORF">BUW47_10560</name>
    <name evidence="3" type="ORF">C1Y38_05115</name>
    <name evidence="1" type="ORF">LACFE_CDS1816</name>
</gene>
<reference evidence="1 4" key="1">
    <citation type="submission" date="2016-09" db="EMBL/GenBank/DDBJ databases">
        <title>Genome Sequence of the Lactobacillus fermentum strain NCC2970 (CNCM I-5068).</title>
        <authorList>
            <person name="Barretto C."/>
            <person name="Ngom-Bru C."/>
            <person name="Genevaz A."/>
            <person name="Fournier C."/>
            <person name="Moine D."/>
            <person name="Kassam M."/>
            <person name="Iltis A."/>
            <person name="Sagory-Zalkind P."/>
            <person name="Faucherand G."/>
            <person name="Descombes P."/>
            <person name="Duboux S."/>
        </authorList>
    </citation>
    <scope>NUCLEOTIDE SEQUENCE [LARGE SCALE GENOMIC DNA]</scope>
    <source>
        <strain evidence="1 4">NCC2970</strain>
    </source>
</reference>
<dbReference type="EMBL" id="POTQ01000008">
    <property type="protein sequence ID" value="PNV58007.1"/>
    <property type="molecule type" value="Genomic_DNA"/>
</dbReference>
<evidence type="ECO:0000313" key="6">
    <source>
        <dbReference type="Proteomes" id="UP000236514"/>
    </source>
</evidence>
<dbReference type="Proteomes" id="UP000185427">
    <property type="component" value="Chromosome"/>
</dbReference>
<protein>
    <submittedName>
        <fullName evidence="3">DUF2316 domain-containing protein</fullName>
    </submittedName>
</protein>
<dbReference type="InterPro" id="IPR018757">
    <property type="entry name" value="DUF2316"/>
</dbReference>
<dbReference type="GeneID" id="83714667"/>
<accession>A0A0F4HCN1</accession>
<dbReference type="EMBL" id="CP017151">
    <property type="protein sequence ID" value="AOR75259.1"/>
    <property type="molecule type" value="Genomic_DNA"/>
</dbReference>
<reference evidence="2 5" key="2">
    <citation type="submission" date="2016-12" db="EMBL/GenBank/DDBJ databases">
        <title>Complete Genome Sequence of Lactobacillus fermentum Strain SNUV175, a Probiotic for Treatment of Bacterial Vaginosis.</title>
        <authorList>
            <person name="Lee S."/>
            <person name="You H.J."/>
            <person name="Kwon B."/>
            <person name="Ko G."/>
        </authorList>
    </citation>
    <scope>NUCLEOTIDE SEQUENCE [LARGE SCALE GENOMIC DNA]</scope>
    <source>
        <strain evidence="2 5">SNUV175</strain>
    </source>
</reference>
<evidence type="ECO:0000313" key="1">
    <source>
        <dbReference type="EMBL" id="AOR75259.1"/>
    </source>
</evidence>
<evidence type="ECO:0000313" key="2">
    <source>
        <dbReference type="EMBL" id="APU46801.1"/>
    </source>
</evidence>
<evidence type="ECO:0000313" key="4">
    <source>
        <dbReference type="Proteomes" id="UP000094714"/>
    </source>
</evidence>
<dbReference type="Proteomes" id="UP000236514">
    <property type="component" value="Unassembled WGS sequence"/>
</dbReference>
<proteinExistence type="predicted"/>
<dbReference type="RefSeq" id="WP_003683057.1">
    <property type="nucleotide sequence ID" value="NZ_AP024320.1"/>
</dbReference>